<accession>A0A1I7TED9</accession>
<dbReference type="STRING" id="1561998.A0A1I7TED9"/>
<dbReference type="PANTHER" id="PTHR12474">
    <property type="entry name" value="P53 REGULATED PA26 NUCLEAR PROTEIN SESTRIN"/>
    <property type="match status" value="1"/>
</dbReference>
<dbReference type="GO" id="GO:1990253">
    <property type="term" value="P:cellular response to leucine starvation"/>
    <property type="evidence" value="ECO:0007669"/>
    <property type="project" value="TreeGrafter"/>
</dbReference>
<evidence type="ECO:0000313" key="2">
    <source>
        <dbReference type="WBParaSite" id="Csp11.Scaffold591.g5120.t1"/>
    </source>
</evidence>
<protein>
    <submittedName>
        <fullName evidence="2">Non-structural protein NS1</fullName>
    </submittedName>
</protein>
<dbReference type="GO" id="GO:0071233">
    <property type="term" value="P:cellular response to L-leucine"/>
    <property type="evidence" value="ECO:0007669"/>
    <property type="project" value="TreeGrafter"/>
</dbReference>
<dbReference type="GO" id="GO:0016684">
    <property type="term" value="F:oxidoreductase activity, acting on peroxide as acceptor"/>
    <property type="evidence" value="ECO:0007669"/>
    <property type="project" value="TreeGrafter"/>
</dbReference>
<keyword evidence="1" id="KW-1185">Reference proteome</keyword>
<dbReference type="Proteomes" id="UP000095282">
    <property type="component" value="Unplaced"/>
</dbReference>
<dbReference type="Pfam" id="PF04636">
    <property type="entry name" value="PA26"/>
    <property type="match status" value="1"/>
</dbReference>
<dbReference type="GO" id="GO:1901031">
    <property type="term" value="P:regulation of response to reactive oxygen species"/>
    <property type="evidence" value="ECO:0007669"/>
    <property type="project" value="InterPro"/>
</dbReference>
<dbReference type="GO" id="GO:0005634">
    <property type="term" value="C:nucleus"/>
    <property type="evidence" value="ECO:0007669"/>
    <property type="project" value="InterPro"/>
</dbReference>
<name>A0A1I7TED9_9PELO</name>
<dbReference type="PANTHER" id="PTHR12474:SF0">
    <property type="entry name" value="SESTRIN HOMOLOG"/>
    <property type="match status" value="1"/>
</dbReference>
<dbReference type="GO" id="GO:1904262">
    <property type="term" value="P:negative regulation of TORC1 signaling"/>
    <property type="evidence" value="ECO:0007669"/>
    <property type="project" value="TreeGrafter"/>
</dbReference>
<reference evidence="2" key="1">
    <citation type="submission" date="2016-11" db="UniProtKB">
        <authorList>
            <consortium name="WormBaseParasite"/>
        </authorList>
    </citation>
    <scope>IDENTIFICATION</scope>
</reference>
<dbReference type="GO" id="GO:0016239">
    <property type="term" value="P:positive regulation of macroautophagy"/>
    <property type="evidence" value="ECO:0007669"/>
    <property type="project" value="TreeGrafter"/>
</dbReference>
<evidence type="ECO:0000313" key="1">
    <source>
        <dbReference type="Proteomes" id="UP000095282"/>
    </source>
</evidence>
<organism evidence="1 2">
    <name type="scientific">Caenorhabditis tropicalis</name>
    <dbReference type="NCBI Taxonomy" id="1561998"/>
    <lineage>
        <taxon>Eukaryota</taxon>
        <taxon>Metazoa</taxon>
        <taxon>Ecdysozoa</taxon>
        <taxon>Nematoda</taxon>
        <taxon>Chromadorea</taxon>
        <taxon>Rhabditida</taxon>
        <taxon>Rhabditina</taxon>
        <taxon>Rhabditomorpha</taxon>
        <taxon>Rhabditoidea</taxon>
        <taxon>Rhabditidae</taxon>
        <taxon>Peloderinae</taxon>
        <taxon>Caenorhabditis</taxon>
    </lineage>
</organism>
<dbReference type="AlphaFoldDB" id="A0A1I7TED9"/>
<sequence>MNNYRLSVLRSTCKKNTSLHMHLTGSYNHMFHDISDLPASARYYIGLMAASRHRCLSLMDFNRRMFLKNNGPEKWLLGIDWAVMKYRKLDYLNRLLCHRPWMIHWKNLAVLFARRTPDGGSSFFSACSLHHAVGIMGMTHAMCTVISCIGLERRCQLTQDEIDFLNIDDLDYWEERLSGYFRKIKERPPTQVEIMINGMKEKGEFERPSNKMCPMTTETIESLINAPAATYSARRTNYSPILLLGSEDENGGDILDREPPCDYPIYSHHRTFGYIEFKHRPEKDITPFRIEEFGWDHVYNTMCEYTETFTSRLDRMFDHIRTLTTTMSNSSNFSGDNAIDQNELETAAFREAVWNYTQGLFGVRLDDYDYSRVNYILDKGTRTFIKLAACYPHKLTTEFTQALPGFKDSEKIHVVMMVSMARFQATMFHYTRAVCNYNAMCLSKKGWRKPLD</sequence>
<dbReference type="eggNOG" id="KOG3746">
    <property type="taxonomic scope" value="Eukaryota"/>
</dbReference>
<dbReference type="WBParaSite" id="Csp11.Scaffold591.g5120.t1">
    <property type="protein sequence ID" value="Csp11.Scaffold591.g5120.t1"/>
    <property type="gene ID" value="Csp11.Scaffold591.g5120"/>
</dbReference>
<dbReference type="InterPro" id="IPR006730">
    <property type="entry name" value="Sestrin"/>
</dbReference>
<proteinExistence type="predicted"/>
<dbReference type="GO" id="GO:0070728">
    <property type="term" value="F:L-leucine binding"/>
    <property type="evidence" value="ECO:0007669"/>
    <property type="project" value="TreeGrafter"/>
</dbReference>